<name>A0A6A5Z3V2_9PLEO</name>
<gene>
    <name evidence="1" type="ORF">BDV96DRAFT_647990</name>
</gene>
<proteinExistence type="predicted"/>
<accession>A0A6A5Z3V2</accession>
<evidence type="ECO:0000313" key="2">
    <source>
        <dbReference type="Proteomes" id="UP000799770"/>
    </source>
</evidence>
<organism evidence="1 2">
    <name type="scientific">Lophiotrema nucula</name>
    <dbReference type="NCBI Taxonomy" id="690887"/>
    <lineage>
        <taxon>Eukaryota</taxon>
        <taxon>Fungi</taxon>
        <taxon>Dikarya</taxon>
        <taxon>Ascomycota</taxon>
        <taxon>Pezizomycotina</taxon>
        <taxon>Dothideomycetes</taxon>
        <taxon>Pleosporomycetidae</taxon>
        <taxon>Pleosporales</taxon>
        <taxon>Lophiotremataceae</taxon>
        <taxon>Lophiotrema</taxon>
    </lineage>
</organism>
<dbReference type="Pfam" id="PF26639">
    <property type="entry name" value="Het-6_barrel"/>
    <property type="match status" value="1"/>
</dbReference>
<dbReference type="PANTHER" id="PTHR24148:SF73">
    <property type="entry name" value="HET DOMAIN PROTEIN (AFU_ORTHOLOGUE AFUA_8G01020)"/>
    <property type="match status" value="1"/>
</dbReference>
<dbReference type="OrthoDB" id="3553147at2759"/>
<dbReference type="PANTHER" id="PTHR24148">
    <property type="entry name" value="ANKYRIN REPEAT DOMAIN-CONTAINING PROTEIN 39 HOMOLOG-RELATED"/>
    <property type="match status" value="1"/>
</dbReference>
<dbReference type="InterPro" id="IPR052895">
    <property type="entry name" value="HetReg/Transcr_Mod"/>
</dbReference>
<evidence type="ECO:0008006" key="3">
    <source>
        <dbReference type="Google" id="ProtNLM"/>
    </source>
</evidence>
<protein>
    <recommendedName>
        <fullName evidence="3">Heterokaryon incompatibility protein-domain-containing protein</fullName>
    </recommendedName>
</protein>
<dbReference type="Proteomes" id="UP000799770">
    <property type="component" value="Unassembled WGS sequence"/>
</dbReference>
<keyword evidence="2" id="KW-1185">Reference proteome</keyword>
<dbReference type="AlphaFoldDB" id="A0A6A5Z3V2"/>
<sequence length="334" mass="37474">MKMNWLTEKLTSTFPTELIGVQRRTLTSDGHTSKALLYLADVLDSKTTRIDATLPEDRVFALLGLANDATAQEIVANYTISCEAAYTRAARILLNHGHDDMLSLCRKRDLCKDLPSWVPDWSAENRKPWSIWDQERLFNASASTSVEIMDELSAVFGHQNIDDKLDYAAALSLLNDVSSYLSASSSYIQQQKDQGQWRLPIGDTEVSNLTSQMARATSNSHMRTRHSILRQVAAGKAEPDEVVKERHVFACYMAQMERMHDCRPFLTDRGYVGIAAMSAQPGDQIVILLGARVPYTVRNASDETYVLIGESHVYGIMDGEIMQQVYAIEDVQLF</sequence>
<reference evidence="1" key="1">
    <citation type="journal article" date="2020" name="Stud. Mycol.">
        <title>101 Dothideomycetes genomes: a test case for predicting lifestyles and emergence of pathogens.</title>
        <authorList>
            <person name="Haridas S."/>
            <person name="Albert R."/>
            <person name="Binder M."/>
            <person name="Bloem J."/>
            <person name="Labutti K."/>
            <person name="Salamov A."/>
            <person name="Andreopoulos B."/>
            <person name="Baker S."/>
            <person name="Barry K."/>
            <person name="Bills G."/>
            <person name="Bluhm B."/>
            <person name="Cannon C."/>
            <person name="Castanera R."/>
            <person name="Culley D."/>
            <person name="Daum C."/>
            <person name="Ezra D."/>
            <person name="Gonzalez J."/>
            <person name="Henrissat B."/>
            <person name="Kuo A."/>
            <person name="Liang C."/>
            <person name="Lipzen A."/>
            <person name="Lutzoni F."/>
            <person name="Magnuson J."/>
            <person name="Mondo S."/>
            <person name="Nolan M."/>
            <person name="Ohm R."/>
            <person name="Pangilinan J."/>
            <person name="Park H.-J."/>
            <person name="Ramirez L."/>
            <person name="Alfaro M."/>
            <person name="Sun H."/>
            <person name="Tritt A."/>
            <person name="Yoshinaga Y."/>
            <person name="Zwiers L.-H."/>
            <person name="Turgeon B."/>
            <person name="Goodwin S."/>
            <person name="Spatafora J."/>
            <person name="Crous P."/>
            <person name="Grigoriev I."/>
        </authorList>
    </citation>
    <scope>NUCLEOTIDE SEQUENCE</scope>
    <source>
        <strain evidence="1">CBS 627.86</strain>
    </source>
</reference>
<evidence type="ECO:0000313" key="1">
    <source>
        <dbReference type="EMBL" id="KAF2113746.1"/>
    </source>
</evidence>
<dbReference type="EMBL" id="ML977327">
    <property type="protein sequence ID" value="KAF2113746.1"/>
    <property type="molecule type" value="Genomic_DNA"/>
</dbReference>